<sequence>EAARSSSFTSSSISWQTIGISAGIIGAVVLAPVALSAAGFGSAGVVVGSMTAKIKSMKDGFAKGSLFALFPSKGVAAFATAKGVWGKLAAHVTDDCGAAEASAAFIKFLK</sequence>
<dbReference type="AlphaFoldDB" id="A0A1E1X138"/>
<name>A0A1E1X138_9ACAR</name>
<dbReference type="InterPro" id="IPR038213">
    <property type="entry name" value="IFI6/IFI27-like_sf"/>
</dbReference>
<evidence type="ECO:0000256" key="1">
    <source>
        <dbReference type="ARBA" id="ARBA00004141"/>
    </source>
</evidence>
<keyword evidence="4 6" id="KW-1133">Transmembrane helix</keyword>
<keyword evidence="5 6" id="KW-0472">Membrane</keyword>
<reference evidence="7" key="1">
    <citation type="journal article" date="2017" name="Front. Cell. Infect. Microbiol.">
        <title>The Distinct Transcriptional Response of the Midgut of Amblyomma sculptum and Amblyomma aureolatum Ticks to Rickettsia rickettsii Correlates to Their Differences in Susceptibility to Infection.</title>
        <authorList>
            <person name="Martins L.A."/>
            <person name="Galletti M.F.B.M."/>
            <person name="Ribeiro J.M."/>
            <person name="Fujita A."/>
            <person name="Costa F.B."/>
            <person name="Labruna M.B."/>
            <person name="Daffre S."/>
            <person name="Fogaca A.C."/>
        </authorList>
    </citation>
    <scope>NUCLEOTIDE SEQUENCE</scope>
</reference>
<feature type="non-terminal residue" evidence="7">
    <location>
        <position position="1"/>
    </location>
</feature>
<dbReference type="GO" id="GO:0016020">
    <property type="term" value="C:membrane"/>
    <property type="evidence" value="ECO:0007669"/>
    <property type="project" value="UniProtKB-SubCell"/>
</dbReference>
<accession>A0A1E1X138</accession>
<keyword evidence="3 6" id="KW-0812">Transmembrane</keyword>
<comment type="subcellular location">
    <subcellularLocation>
        <location evidence="1">Membrane</location>
        <topology evidence="1">Multi-pass membrane protein</topology>
    </subcellularLocation>
</comment>
<dbReference type="Pfam" id="PF06140">
    <property type="entry name" value="Ifi-6-16"/>
    <property type="match status" value="1"/>
</dbReference>
<protein>
    <submittedName>
        <fullName evidence="7">Putative interferon alpha-inducible protein</fullName>
    </submittedName>
</protein>
<evidence type="ECO:0000256" key="2">
    <source>
        <dbReference type="ARBA" id="ARBA00007262"/>
    </source>
</evidence>
<proteinExistence type="evidence at transcript level"/>
<evidence type="ECO:0000256" key="5">
    <source>
        <dbReference type="ARBA" id="ARBA00023136"/>
    </source>
</evidence>
<evidence type="ECO:0000256" key="4">
    <source>
        <dbReference type="ARBA" id="ARBA00022989"/>
    </source>
</evidence>
<organism evidence="7">
    <name type="scientific">Amblyomma aureolatum</name>
    <dbReference type="NCBI Taxonomy" id="187763"/>
    <lineage>
        <taxon>Eukaryota</taxon>
        <taxon>Metazoa</taxon>
        <taxon>Ecdysozoa</taxon>
        <taxon>Arthropoda</taxon>
        <taxon>Chelicerata</taxon>
        <taxon>Arachnida</taxon>
        <taxon>Acari</taxon>
        <taxon>Parasitiformes</taxon>
        <taxon>Ixodida</taxon>
        <taxon>Ixodoidea</taxon>
        <taxon>Ixodidae</taxon>
        <taxon>Amblyomminae</taxon>
        <taxon>Amblyomma</taxon>
    </lineage>
</organism>
<evidence type="ECO:0000256" key="6">
    <source>
        <dbReference type="SAM" id="Phobius"/>
    </source>
</evidence>
<evidence type="ECO:0000313" key="7">
    <source>
        <dbReference type="EMBL" id="JAT92756.1"/>
    </source>
</evidence>
<dbReference type="EMBL" id="GFAC01006432">
    <property type="protein sequence ID" value="JAT92756.1"/>
    <property type="molecule type" value="mRNA"/>
</dbReference>
<comment type="similarity">
    <text evidence="2">Belongs to the IFI6/IFI27 family.</text>
</comment>
<evidence type="ECO:0000256" key="3">
    <source>
        <dbReference type="ARBA" id="ARBA00022692"/>
    </source>
</evidence>
<feature type="transmembrane region" description="Helical" evidence="6">
    <location>
        <begin position="20"/>
        <end position="48"/>
    </location>
</feature>
<dbReference type="Gene3D" id="6.10.110.10">
    <property type="match status" value="1"/>
</dbReference>
<dbReference type="InterPro" id="IPR009311">
    <property type="entry name" value="IFI6/IFI27-like"/>
</dbReference>